<proteinExistence type="predicted"/>
<feature type="region of interest" description="Disordered" evidence="3">
    <location>
        <begin position="698"/>
        <end position="724"/>
    </location>
</feature>
<feature type="compositionally biased region" description="Polar residues" evidence="3">
    <location>
        <begin position="290"/>
        <end position="312"/>
    </location>
</feature>
<sequence length="865" mass="96205">MSTFAPEEFLSSEIDRVRSKLLGTSCLGVETREDEKASPDLTERVRNCHSPCQQTNDMIDGTALVSLEAKEQIAKLPDIDPYVTVRQERPDNSDFETALRNKIIVGACPAKHEPEVSQFSPGCGNNDHAVSSSAISSAFLSDKSAQEILRNGNKFTKRSDTEYPLTAVEVSVSCHQQGGPFNSGQAKGTKAMTEIAKKAQQGSNFGQVKQFRRNYCFSSRPAQNLGKAPISVITLKTANNGLCTCGELLTNKALDLCEERLNTPYSKPEAKDVHASTDLRVKAMSNADLQTRSEAETVSSEVSQRYNGSEASTVERKRPAVRRRLSETIQNLQEKIQKELANNESMSRKENDIRAKTAEPQRMSSKLRSRFVRERSRKRSKSRVGYKVSQSARKYPQSNTKERPYRQWMGVGSCVAYDRRYIVSSNSSQDTKCLAKRELSKRKGKGEGPDCLSDRKEENGQKEEEPNGSGKDSDKNTATSPQLPKDSVDVLKGLLSESRTASRCANKEGLEAKLLTKPNKTEKHDLNAVPRAWLTSTNPYTSETKSIEETCYTSPLKSSSVVREGSRSFRRVSSYTERRVRSPTPHSYLSCGNEKTERSLFHESKASIQRSVRETLSDKKQALSVSRKEQTSHGLEQHLSRLFGERSPSKSELDGIMRTSKGFTAAPRQQRKHNRTARYHKENGDALLRCPIGKSITSSTQNLSYGGDSATSEDTAHHHGSMDTLWSNVSSTTWESSTRTESSSSWYSKDIKHDKASPENWQSQSSPDLQLTGTGSEVASKSVLDGREKNTAVHTRKYVDVQAVIDFKGTLPGQLSFRKGQIIRQMVSSSECSNVDMSYGYYRTGALKRKKKGLFPSACVARLSQ</sequence>
<comment type="caution">
    <text evidence="5">The sequence shown here is derived from an EMBL/GenBank/DDBJ whole genome shotgun (WGS) entry which is preliminary data.</text>
</comment>
<feature type="domain" description="SH3" evidence="4">
    <location>
        <begin position="796"/>
        <end position="865"/>
    </location>
</feature>
<dbReference type="Gene3D" id="2.30.30.40">
    <property type="entry name" value="SH3 Domains"/>
    <property type="match status" value="1"/>
</dbReference>
<feature type="region of interest" description="Disordered" evidence="3">
    <location>
        <begin position="338"/>
        <end position="401"/>
    </location>
</feature>
<protein>
    <recommendedName>
        <fullName evidence="4">SH3 domain-containing protein</fullName>
    </recommendedName>
</protein>
<keyword evidence="1 2" id="KW-0728">SH3 domain</keyword>
<feature type="compositionally biased region" description="Basic and acidic residues" evidence="3">
    <location>
        <begin position="445"/>
        <end position="475"/>
    </location>
</feature>
<organism evidence="5 6">
    <name type="scientific">Elysia marginata</name>
    <dbReference type="NCBI Taxonomy" id="1093978"/>
    <lineage>
        <taxon>Eukaryota</taxon>
        <taxon>Metazoa</taxon>
        <taxon>Spiralia</taxon>
        <taxon>Lophotrochozoa</taxon>
        <taxon>Mollusca</taxon>
        <taxon>Gastropoda</taxon>
        <taxon>Heterobranchia</taxon>
        <taxon>Euthyneura</taxon>
        <taxon>Panpulmonata</taxon>
        <taxon>Sacoglossa</taxon>
        <taxon>Placobranchoidea</taxon>
        <taxon>Plakobranchidae</taxon>
        <taxon>Elysia</taxon>
    </lineage>
</organism>
<feature type="compositionally biased region" description="Basic and acidic residues" evidence="3">
    <location>
        <begin position="346"/>
        <end position="359"/>
    </location>
</feature>
<reference evidence="5 6" key="1">
    <citation type="journal article" date="2021" name="Elife">
        <title>Chloroplast acquisition without the gene transfer in kleptoplastic sea slugs, Plakobranchus ocellatus.</title>
        <authorList>
            <person name="Maeda T."/>
            <person name="Takahashi S."/>
            <person name="Yoshida T."/>
            <person name="Shimamura S."/>
            <person name="Takaki Y."/>
            <person name="Nagai Y."/>
            <person name="Toyoda A."/>
            <person name="Suzuki Y."/>
            <person name="Arimoto A."/>
            <person name="Ishii H."/>
            <person name="Satoh N."/>
            <person name="Nishiyama T."/>
            <person name="Hasebe M."/>
            <person name="Maruyama T."/>
            <person name="Minagawa J."/>
            <person name="Obokata J."/>
            <person name="Shigenobu S."/>
        </authorList>
    </citation>
    <scope>NUCLEOTIDE SEQUENCE [LARGE SCALE GENOMIC DNA]</scope>
</reference>
<dbReference type="SUPFAM" id="SSF50044">
    <property type="entry name" value="SH3-domain"/>
    <property type="match status" value="1"/>
</dbReference>
<feature type="compositionally biased region" description="Basic residues" evidence="3">
    <location>
        <begin position="669"/>
        <end position="678"/>
    </location>
</feature>
<name>A0AAV4HWA5_9GAST</name>
<dbReference type="Proteomes" id="UP000762676">
    <property type="component" value="Unassembled WGS sequence"/>
</dbReference>
<feature type="compositionally biased region" description="Basic and acidic residues" evidence="3">
    <location>
        <begin position="612"/>
        <end position="655"/>
    </location>
</feature>
<dbReference type="EMBL" id="BMAT01005886">
    <property type="protein sequence ID" value="GFS01658.1"/>
    <property type="molecule type" value="Genomic_DNA"/>
</dbReference>
<gene>
    <name evidence="5" type="ORF">ElyMa_002843800</name>
</gene>
<dbReference type="InterPro" id="IPR001452">
    <property type="entry name" value="SH3_domain"/>
</dbReference>
<feature type="region of interest" description="Disordered" evidence="3">
    <location>
        <begin position="576"/>
        <end position="595"/>
    </location>
</feature>
<feature type="region of interest" description="Disordered" evidence="3">
    <location>
        <begin position="290"/>
        <end position="319"/>
    </location>
</feature>
<evidence type="ECO:0000313" key="6">
    <source>
        <dbReference type="Proteomes" id="UP000762676"/>
    </source>
</evidence>
<feature type="region of interest" description="Disordered" evidence="3">
    <location>
        <begin position="756"/>
        <end position="783"/>
    </location>
</feature>
<keyword evidence="6" id="KW-1185">Reference proteome</keyword>
<feature type="compositionally biased region" description="Polar residues" evidence="3">
    <location>
        <begin position="390"/>
        <end position="399"/>
    </location>
</feature>
<dbReference type="AlphaFoldDB" id="A0AAV4HWA5"/>
<feature type="region of interest" description="Disordered" evidence="3">
    <location>
        <begin position="612"/>
        <end position="682"/>
    </location>
</feature>
<evidence type="ECO:0000256" key="1">
    <source>
        <dbReference type="ARBA" id="ARBA00022443"/>
    </source>
</evidence>
<evidence type="ECO:0000256" key="2">
    <source>
        <dbReference type="PROSITE-ProRule" id="PRU00192"/>
    </source>
</evidence>
<dbReference type="InterPro" id="IPR036028">
    <property type="entry name" value="SH3-like_dom_sf"/>
</dbReference>
<feature type="region of interest" description="Disordered" evidence="3">
    <location>
        <begin position="440"/>
        <end position="488"/>
    </location>
</feature>
<accession>A0AAV4HWA5</accession>
<feature type="compositionally biased region" description="Polar residues" evidence="3">
    <location>
        <begin position="759"/>
        <end position="779"/>
    </location>
</feature>
<feature type="compositionally biased region" description="Basic residues" evidence="3">
    <location>
        <begin position="365"/>
        <end position="384"/>
    </location>
</feature>
<feature type="compositionally biased region" description="Polar residues" evidence="3">
    <location>
        <begin position="698"/>
        <end position="713"/>
    </location>
</feature>
<dbReference type="PROSITE" id="PS50002">
    <property type="entry name" value="SH3"/>
    <property type="match status" value="1"/>
</dbReference>
<evidence type="ECO:0000256" key="3">
    <source>
        <dbReference type="SAM" id="MobiDB-lite"/>
    </source>
</evidence>
<evidence type="ECO:0000313" key="5">
    <source>
        <dbReference type="EMBL" id="GFS01658.1"/>
    </source>
</evidence>
<evidence type="ECO:0000259" key="4">
    <source>
        <dbReference type="PROSITE" id="PS50002"/>
    </source>
</evidence>